<dbReference type="RefSeq" id="WP_163773759.1">
    <property type="nucleotide sequence ID" value="NZ_JAAGXA010000015.1"/>
</dbReference>
<evidence type="ECO:0008006" key="4">
    <source>
        <dbReference type="Google" id="ProtNLM"/>
    </source>
</evidence>
<gene>
    <name evidence="2" type="ORF">G3T38_17710</name>
</gene>
<sequence length="145" mass="15583">MTRLVLTICAAIAIVGAAQPAMGAYWGSKSSPLKSPGGGQGYGNFYDNRGIYAANSSHRRDSNGGGGIYVETQFYFFYDGGAGPGYQSGGRGQTERTGSRDWQYKTVTRNLHPEGTSARGVIKVCEDRNWAPDGCSEASTRTFNY</sequence>
<feature type="chain" id="PRO_5026906918" description="Secreted protein" evidence="1">
    <location>
        <begin position="24"/>
        <end position="145"/>
    </location>
</feature>
<evidence type="ECO:0000313" key="2">
    <source>
        <dbReference type="EMBL" id="NEN80103.1"/>
    </source>
</evidence>
<dbReference type="AlphaFoldDB" id="A0A6P0HNB2"/>
<comment type="caution">
    <text evidence="2">The sequence shown here is derived from an EMBL/GenBank/DDBJ whole genome shotgun (WGS) entry which is preliminary data.</text>
</comment>
<name>A0A6P0HNB2_9ACTN</name>
<dbReference type="EMBL" id="JAAGXA010000015">
    <property type="protein sequence ID" value="NEN80103.1"/>
    <property type="molecule type" value="Genomic_DNA"/>
</dbReference>
<accession>A0A6P0HNB2</accession>
<reference evidence="2 3" key="1">
    <citation type="journal article" date="2014" name="Int. J. Syst. Evol. Microbiol.">
        <title>Nocardioides zeae sp. nov., isolated from the stem of Zea mays.</title>
        <authorList>
            <person name="Glaeser S.P."/>
            <person name="McInroy J.A."/>
            <person name="Busse H.J."/>
            <person name="Kampfer P."/>
        </authorList>
    </citation>
    <scope>NUCLEOTIDE SEQUENCE [LARGE SCALE GENOMIC DNA]</scope>
    <source>
        <strain evidence="2 3">JCM 30728</strain>
    </source>
</reference>
<keyword evidence="1" id="KW-0732">Signal</keyword>
<evidence type="ECO:0000313" key="3">
    <source>
        <dbReference type="Proteomes" id="UP000468687"/>
    </source>
</evidence>
<evidence type="ECO:0000256" key="1">
    <source>
        <dbReference type="SAM" id="SignalP"/>
    </source>
</evidence>
<proteinExistence type="predicted"/>
<dbReference type="Proteomes" id="UP000468687">
    <property type="component" value="Unassembled WGS sequence"/>
</dbReference>
<organism evidence="2 3">
    <name type="scientific">Nocardioides zeae</name>
    <dbReference type="NCBI Taxonomy" id="1457234"/>
    <lineage>
        <taxon>Bacteria</taxon>
        <taxon>Bacillati</taxon>
        <taxon>Actinomycetota</taxon>
        <taxon>Actinomycetes</taxon>
        <taxon>Propionibacteriales</taxon>
        <taxon>Nocardioidaceae</taxon>
        <taxon>Nocardioides</taxon>
    </lineage>
</organism>
<protein>
    <recommendedName>
        <fullName evidence="4">Secreted protein</fullName>
    </recommendedName>
</protein>
<keyword evidence="3" id="KW-1185">Reference proteome</keyword>
<feature type="signal peptide" evidence="1">
    <location>
        <begin position="1"/>
        <end position="23"/>
    </location>
</feature>